<evidence type="ECO:0000256" key="1">
    <source>
        <dbReference type="SAM" id="MobiDB-lite"/>
    </source>
</evidence>
<reference evidence="2" key="2">
    <citation type="journal article" date="2021" name="Genome Biol. Evol.">
        <title>Developing a high-quality reference genome for a parasitic bivalve with doubly uniparental inheritance (Bivalvia: Unionida).</title>
        <authorList>
            <person name="Smith C.H."/>
        </authorList>
    </citation>
    <scope>NUCLEOTIDE SEQUENCE</scope>
    <source>
        <strain evidence="2">CHS0354</strain>
        <tissue evidence="2">Mantle</tissue>
    </source>
</reference>
<name>A0AAE0W7G6_9BIVA</name>
<sequence length="121" mass="13979">MEKDNHQKENKSIDGDSNTTQEETPRDPKLGTYLKSPTSKDIIQRELDVQPHPARITRASLKKASAKIVKLEDDMKAKSRSGCKKELIKPWLQQRQCILNKHQHYTGYRQHISNNNSQRDG</sequence>
<keyword evidence="3" id="KW-1185">Reference proteome</keyword>
<dbReference type="EMBL" id="JAEAOA010002358">
    <property type="protein sequence ID" value="KAK3603914.1"/>
    <property type="molecule type" value="Genomic_DNA"/>
</dbReference>
<reference evidence="2" key="1">
    <citation type="journal article" date="2021" name="Genome Biol. Evol.">
        <title>A High-Quality Reference Genome for a Parasitic Bivalve with Doubly Uniparental Inheritance (Bivalvia: Unionida).</title>
        <authorList>
            <person name="Smith C.H."/>
        </authorList>
    </citation>
    <scope>NUCLEOTIDE SEQUENCE</scope>
    <source>
        <strain evidence="2">CHS0354</strain>
    </source>
</reference>
<accession>A0AAE0W7G6</accession>
<feature type="compositionally biased region" description="Basic and acidic residues" evidence="1">
    <location>
        <begin position="1"/>
        <end position="14"/>
    </location>
</feature>
<reference evidence="2" key="3">
    <citation type="submission" date="2023-05" db="EMBL/GenBank/DDBJ databases">
        <authorList>
            <person name="Smith C.H."/>
        </authorList>
    </citation>
    <scope>NUCLEOTIDE SEQUENCE</scope>
    <source>
        <strain evidence="2">CHS0354</strain>
        <tissue evidence="2">Mantle</tissue>
    </source>
</reference>
<protein>
    <submittedName>
        <fullName evidence="2">Uncharacterized protein</fullName>
    </submittedName>
</protein>
<dbReference type="Proteomes" id="UP001195483">
    <property type="component" value="Unassembled WGS sequence"/>
</dbReference>
<feature type="region of interest" description="Disordered" evidence="1">
    <location>
        <begin position="1"/>
        <end position="45"/>
    </location>
</feature>
<evidence type="ECO:0000313" key="3">
    <source>
        <dbReference type="Proteomes" id="UP001195483"/>
    </source>
</evidence>
<organism evidence="2 3">
    <name type="scientific">Potamilus streckersoni</name>
    <dbReference type="NCBI Taxonomy" id="2493646"/>
    <lineage>
        <taxon>Eukaryota</taxon>
        <taxon>Metazoa</taxon>
        <taxon>Spiralia</taxon>
        <taxon>Lophotrochozoa</taxon>
        <taxon>Mollusca</taxon>
        <taxon>Bivalvia</taxon>
        <taxon>Autobranchia</taxon>
        <taxon>Heteroconchia</taxon>
        <taxon>Palaeoheterodonta</taxon>
        <taxon>Unionida</taxon>
        <taxon>Unionoidea</taxon>
        <taxon>Unionidae</taxon>
        <taxon>Ambleminae</taxon>
        <taxon>Lampsilini</taxon>
        <taxon>Potamilus</taxon>
    </lineage>
</organism>
<evidence type="ECO:0000313" key="2">
    <source>
        <dbReference type="EMBL" id="KAK3603914.1"/>
    </source>
</evidence>
<proteinExistence type="predicted"/>
<gene>
    <name evidence="2" type="ORF">CHS0354_042926</name>
</gene>
<dbReference type="AlphaFoldDB" id="A0AAE0W7G6"/>
<comment type="caution">
    <text evidence="2">The sequence shown here is derived from an EMBL/GenBank/DDBJ whole genome shotgun (WGS) entry which is preliminary data.</text>
</comment>